<dbReference type="InterPro" id="IPR025202">
    <property type="entry name" value="PLD-like_dom"/>
</dbReference>
<dbReference type="CDD" id="cd00138">
    <property type="entry name" value="PLDc_SF"/>
    <property type="match status" value="1"/>
</dbReference>
<name>A0ABU9CBB7_9BURK</name>
<dbReference type="PROSITE" id="PS50035">
    <property type="entry name" value="PLD"/>
    <property type="match status" value="1"/>
</dbReference>
<evidence type="ECO:0000313" key="3">
    <source>
        <dbReference type="Proteomes" id="UP001365405"/>
    </source>
</evidence>
<evidence type="ECO:0000259" key="1">
    <source>
        <dbReference type="PROSITE" id="PS50035"/>
    </source>
</evidence>
<dbReference type="Gene3D" id="3.30.870.10">
    <property type="entry name" value="Endonuclease Chain A"/>
    <property type="match status" value="1"/>
</dbReference>
<accession>A0ABU9CBB7</accession>
<evidence type="ECO:0000313" key="2">
    <source>
        <dbReference type="EMBL" id="MEK8049168.1"/>
    </source>
</evidence>
<gene>
    <name evidence="2" type="ORF">AACH10_02850</name>
</gene>
<dbReference type="Pfam" id="PF13091">
    <property type="entry name" value="PLDc_2"/>
    <property type="match status" value="1"/>
</dbReference>
<protein>
    <submittedName>
        <fullName evidence="2">Phospholipase D-like domain-containing protein</fullName>
    </submittedName>
</protein>
<dbReference type="SUPFAM" id="SSF56024">
    <property type="entry name" value="Phospholipase D/nuclease"/>
    <property type="match status" value="1"/>
</dbReference>
<reference evidence="2 3" key="1">
    <citation type="submission" date="2024-04" db="EMBL/GenBank/DDBJ databases">
        <title>Novel species of the genus Ideonella isolated from streams.</title>
        <authorList>
            <person name="Lu H."/>
        </authorList>
    </citation>
    <scope>NUCLEOTIDE SEQUENCE [LARGE SCALE GENOMIC DNA]</scope>
    <source>
        <strain evidence="2 3">DXS22W</strain>
    </source>
</reference>
<dbReference type="EMBL" id="JBBUTH010000001">
    <property type="protein sequence ID" value="MEK8049168.1"/>
    <property type="molecule type" value="Genomic_DNA"/>
</dbReference>
<comment type="caution">
    <text evidence="2">The sequence shown here is derived from an EMBL/GenBank/DDBJ whole genome shotgun (WGS) entry which is preliminary data.</text>
</comment>
<organism evidence="2 3">
    <name type="scientific">Pseudaquabacterium inlustre</name>
    <dbReference type="NCBI Taxonomy" id="2984192"/>
    <lineage>
        <taxon>Bacteria</taxon>
        <taxon>Pseudomonadati</taxon>
        <taxon>Pseudomonadota</taxon>
        <taxon>Betaproteobacteria</taxon>
        <taxon>Burkholderiales</taxon>
        <taxon>Sphaerotilaceae</taxon>
        <taxon>Pseudaquabacterium</taxon>
    </lineage>
</organism>
<dbReference type="Proteomes" id="UP001365405">
    <property type="component" value="Unassembled WGS sequence"/>
</dbReference>
<dbReference type="InterPro" id="IPR001736">
    <property type="entry name" value="PLipase_D/transphosphatidylase"/>
</dbReference>
<keyword evidence="3" id="KW-1185">Reference proteome</keyword>
<sequence length="188" mass="20767">MNLYLDQVHHDTDTVAVVISHPAQPSRLVRELEQTLQGTWGLAETADVLLELARRATRRFTVMTPFVDDDGAGRIIELLDLTAPGVRREIIVRGGLPPALQLRRADLERLEAAVFDFRISRDEGAGTETFHAKVVRVDSDECYVGSSNMTAWSFNYSLELGFHVRGAAGKRISQVVDAVLQVSQPALA</sequence>
<proteinExistence type="predicted"/>
<dbReference type="RefSeq" id="WP_341408839.1">
    <property type="nucleotide sequence ID" value="NZ_JBBUTH010000001.1"/>
</dbReference>
<feature type="domain" description="PLD phosphodiesterase" evidence="1">
    <location>
        <begin position="126"/>
        <end position="153"/>
    </location>
</feature>